<dbReference type="Proteomes" id="UP000815325">
    <property type="component" value="Unassembled WGS sequence"/>
</dbReference>
<keyword evidence="2 4" id="KW-0863">Zinc-finger</keyword>
<protein>
    <recommendedName>
        <fullName evidence="6">MYND-type domain-containing protein</fullName>
    </recommendedName>
</protein>
<feature type="compositionally biased region" description="Basic and acidic residues" evidence="5">
    <location>
        <begin position="235"/>
        <end position="257"/>
    </location>
</feature>
<keyword evidence="1" id="KW-0479">Metal-binding</keyword>
<evidence type="ECO:0000259" key="6">
    <source>
        <dbReference type="PROSITE" id="PS50865"/>
    </source>
</evidence>
<proteinExistence type="predicted"/>
<keyword evidence="3" id="KW-0862">Zinc</keyword>
<sequence length="319" mass="34983">MDDLRATLSAQFKFVEALSIGEKSLSLRARLYKDLPDFQANLESQKEDLQRQNAFRAAAEKLLGPRESWLGSEDGQPAKLMFQETVREASAKRSNSGAQAESSSSRSSRSSNKKADPECTPVQFDVSDEADVNYGALMAGMGITRIGLKKVKVGGKRDEEIALQTYGAGDLTGVEGIEQSNKIWAMIITLMRNSMTLPGGPPFSEGDTKRACLVAAFDANKTWMDEVQDAVRQASESKEVHRQQEEERANAEAKGGQDGEPEGPLGRRTKPVKICIGCGACGAHKKCSRCEQAYVCSSECFNAAWHAFHKHTCVRRKKK</sequence>
<reference evidence="7" key="2">
    <citation type="submission" date="2020-06" db="EMBL/GenBank/DDBJ databases">
        <authorList>
            <consortium name="DOE Joint Genome Institute"/>
            <person name="Calhoun S."/>
            <person name="Polle J.E."/>
            <person name="Mckie-Krisberg Z."/>
            <person name="Prochnik S."/>
            <person name="Neofotis P."/>
            <person name="Yim W.C."/>
            <person name="Hathwaik L.T."/>
            <person name="Jenkins J."/>
            <person name="Molina H."/>
            <person name="Bunkenborg J."/>
            <person name="Grigoriev I.V."/>
            <person name="Barry K."/>
            <person name="Schmutz J."/>
            <person name="Jin E."/>
            <person name="Cushman J.C."/>
            <person name="Magnuson J.K."/>
        </authorList>
    </citation>
    <scope>NUCLEOTIDE SEQUENCE</scope>
    <source>
        <strain evidence="7">CCAP 19/18</strain>
    </source>
</reference>
<dbReference type="EMBL" id="MU070453">
    <property type="protein sequence ID" value="KAF5827665.1"/>
    <property type="molecule type" value="Genomic_DNA"/>
</dbReference>
<dbReference type="Gene3D" id="6.10.140.2220">
    <property type="match status" value="1"/>
</dbReference>
<evidence type="ECO:0000256" key="2">
    <source>
        <dbReference type="ARBA" id="ARBA00022771"/>
    </source>
</evidence>
<gene>
    <name evidence="7" type="ORF">DUNSADRAFT_271</name>
</gene>
<name>A0ABQ7FZ89_DUNSA</name>
<evidence type="ECO:0000313" key="8">
    <source>
        <dbReference type="Proteomes" id="UP000815325"/>
    </source>
</evidence>
<feature type="compositionally biased region" description="Polar residues" evidence="5">
    <location>
        <begin position="92"/>
        <end position="101"/>
    </location>
</feature>
<evidence type="ECO:0000313" key="7">
    <source>
        <dbReference type="EMBL" id="KAF5827664.1"/>
    </source>
</evidence>
<organism evidence="7 8">
    <name type="scientific">Dunaliella salina</name>
    <name type="common">Green alga</name>
    <name type="synonym">Protococcus salinus</name>
    <dbReference type="NCBI Taxonomy" id="3046"/>
    <lineage>
        <taxon>Eukaryota</taxon>
        <taxon>Viridiplantae</taxon>
        <taxon>Chlorophyta</taxon>
        <taxon>core chlorophytes</taxon>
        <taxon>Chlorophyceae</taxon>
        <taxon>CS clade</taxon>
        <taxon>Chlamydomonadales</taxon>
        <taxon>Dunaliellaceae</taxon>
        <taxon>Dunaliella</taxon>
    </lineage>
</organism>
<reference evidence="7" key="1">
    <citation type="submission" date="2017-08" db="EMBL/GenBank/DDBJ databases">
        <authorList>
            <person name="Polle J.E."/>
            <person name="Barry K."/>
            <person name="Cushman J."/>
            <person name="Schmutz J."/>
            <person name="Tran D."/>
            <person name="Hathwaick L.T."/>
            <person name="Yim W.C."/>
            <person name="Jenkins J."/>
            <person name="Mckie-Krisberg Z.M."/>
            <person name="Prochnik S."/>
            <person name="Lindquist E."/>
            <person name="Dockter R.B."/>
            <person name="Adam C."/>
            <person name="Molina H."/>
            <person name="Bunkerborg J."/>
            <person name="Jin E."/>
            <person name="Buchheim M."/>
            <person name="Magnuson J."/>
        </authorList>
    </citation>
    <scope>NUCLEOTIDE SEQUENCE</scope>
    <source>
        <strain evidence="7">CCAP 19/18</strain>
    </source>
</reference>
<comment type="caution">
    <text evidence="7">The sequence shown here is derived from an EMBL/GenBank/DDBJ whole genome shotgun (WGS) entry which is preliminary data.</text>
</comment>
<dbReference type="SUPFAM" id="SSF144232">
    <property type="entry name" value="HIT/MYND zinc finger-like"/>
    <property type="match status" value="1"/>
</dbReference>
<dbReference type="EMBL" id="MU070453">
    <property type="protein sequence ID" value="KAF5827664.1"/>
    <property type="molecule type" value="Genomic_DNA"/>
</dbReference>
<feature type="region of interest" description="Disordered" evidence="5">
    <location>
        <begin position="86"/>
        <end position="121"/>
    </location>
</feature>
<evidence type="ECO:0000256" key="3">
    <source>
        <dbReference type="ARBA" id="ARBA00022833"/>
    </source>
</evidence>
<dbReference type="InterPro" id="IPR002893">
    <property type="entry name" value="Znf_MYND"/>
</dbReference>
<evidence type="ECO:0000256" key="4">
    <source>
        <dbReference type="PROSITE-ProRule" id="PRU00134"/>
    </source>
</evidence>
<evidence type="ECO:0000256" key="1">
    <source>
        <dbReference type="ARBA" id="ARBA00022723"/>
    </source>
</evidence>
<feature type="domain" description="MYND-type" evidence="6">
    <location>
        <begin position="275"/>
        <end position="313"/>
    </location>
</feature>
<dbReference type="PROSITE" id="PS50865">
    <property type="entry name" value="ZF_MYND_2"/>
    <property type="match status" value="1"/>
</dbReference>
<feature type="region of interest" description="Disordered" evidence="5">
    <location>
        <begin position="231"/>
        <end position="266"/>
    </location>
</feature>
<accession>A0ABQ7FZ89</accession>
<keyword evidence="8" id="KW-1185">Reference proteome</keyword>
<evidence type="ECO:0000256" key="5">
    <source>
        <dbReference type="SAM" id="MobiDB-lite"/>
    </source>
</evidence>